<evidence type="ECO:0000313" key="3">
    <source>
        <dbReference type="Proteomes" id="UP001595891"/>
    </source>
</evidence>
<dbReference type="GO" id="GO:0016491">
    <property type="term" value="F:oxidoreductase activity"/>
    <property type="evidence" value="ECO:0007669"/>
    <property type="project" value="UniProtKB-KW"/>
</dbReference>
<name>A0ABV9E8F8_9ACTN</name>
<protein>
    <submittedName>
        <fullName evidence="2">NAD(P)/FAD-dependent oxidoreductase</fullName>
        <ecNumber evidence="2">1.-.-.-</ecNumber>
    </submittedName>
</protein>
<dbReference type="PANTHER" id="PTHR43422:SF3">
    <property type="entry name" value="THIAMINE THIAZOLE SYNTHASE"/>
    <property type="match status" value="1"/>
</dbReference>
<accession>A0ABV9E8F8</accession>
<dbReference type="Proteomes" id="UP001595891">
    <property type="component" value="Unassembled WGS sequence"/>
</dbReference>
<dbReference type="EC" id="1.-.-.-" evidence="2"/>
<dbReference type="EMBL" id="JBHSFN010000001">
    <property type="protein sequence ID" value="MFC4584887.1"/>
    <property type="molecule type" value="Genomic_DNA"/>
</dbReference>
<dbReference type="RefSeq" id="WP_262840925.1">
    <property type="nucleotide sequence ID" value="NZ_JANZYP010000003.1"/>
</dbReference>
<evidence type="ECO:0000313" key="2">
    <source>
        <dbReference type="EMBL" id="MFC4584887.1"/>
    </source>
</evidence>
<evidence type="ECO:0000256" key="1">
    <source>
        <dbReference type="SAM" id="MobiDB-lite"/>
    </source>
</evidence>
<dbReference type="Gene3D" id="3.50.50.60">
    <property type="entry name" value="FAD/NAD(P)-binding domain"/>
    <property type="match status" value="1"/>
</dbReference>
<dbReference type="InterPro" id="IPR036188">
    <property type="entry name" value="FAD/NAD-bd_sf"/>
</dbReference>
<dbReference type="PANTHER" id="PTHR43422">
    <property type="entry name" value="THIAMINE THIAZOLE SYNTHASE"/>
    <property type="match status" value="1"/>
</dbReference>
<organism evidence="2 3">
    <name type="scientific">Sphaerisporangium corydalis</name>
    <dbReference type="NCBI Taxonomy" id="1441875"/>
    <lineage>
        <taxon>Bacteria</taxon>
        <taxon>Bacillati</taxon>
        <taxon>Actinomycetota</taxon>
        <taxon>Actinomycetes</taxon>
        <taxon>Streptosporangiales</taxon>
        <taxon>Streptosporangiaceae</taxon>
        <taxon>Sphaerisporangium</taxon>
    </lineage>
</organism>
<feature type="region of interest" description="Disordered" evidence="1">
    <location>
        <begin position="435"/>
        <end position="457"/>
    </location>
</feature>
<gene>
    <name evidence="2" type="ORF">ACFO8L_02300</name>
</gene>
<proteinExistence type="predicted"/>
<keyword evidence="2" id="KW-0560">Oxidoreductase</keyword>
<comment type="caution">
    <text evidence="2">The sequence shown here is derived from an EMBL/GenBank/DDBJ whole genome shotgun (WGS) entry which is preliminary data.</text>
</comment>
<keyword evidence="3" id="KW-1185">Reference proteome</keyword>
<dbReference type="SUPFAM" id="SSF51905">
    <property type="entry name" value="FAD/NAD(P)-binding domain"/>
    <property type="match status" value="1"/>
</dbReference>
<dbReference type="Pfam" id="PF12831">
    <property type="entry name" value="FAD_oxidored"/>
    <property type="match status" value="1"/>
</dbReference>
<sequence length="457" mass="48835">MPVHDHAIVIGASVAGLLAAAALTDTFQSVTILDRDTLPPGTAHRRGTAQSRHAHGLLARGREAMEELLPGLTEELAAQGGMPRDLQLHSRWISEGRPMAKADSGLIGVTVSRALLEGHLRRRVAAIPGVRVLEGRAVLGLVACGGRVTGVVTGTETLRADLVVDASGRGSQAPRWLAEMGYEPAAEERVRIELCYATRVYARKPDDLDGDQTLVTTPTDAVHRAGVALAVEGDRWMVTVGGYGGDQPPLDHEGFTAFTKTLAAPDLYELVRDAEPIEEGRPYRTPANVRRRYERLARFPGGFLVTGDAVCAFNPMYGQGMTVASLEALALRDAIAGGGLDGVARRFFRSIRKVVDGPWDVVVGGDLRFPEVEGVRTRKAAMVNAYLRHFHAAAARDPELGRRFLRVANLIDPPASLMKPSTLLRVWRAGRSAGARAEGLPGGGKAPALQVGSNDSA</sequence>
<reference evidence="3" key="1">
    <citation type="journal article" date="2019" name="Int. J. Syst. Evol. Microbiol.">
        <title>The Global Catalogue of Microorganisms (GCM) 10K type strain sequencing project: providing services to taxonomists for standard genome sequencing and annotation.</title>
        <authorList>
            <consortium name="The Broad Institute Genomics Platform"/>
            <consortium name="The Broad Institute Genome Sequencing Center for Infectious Disease"/>
            <person name="Wu L."/>
            <person name="Ma J."/>
        </authorList>
    </citation>
    <scope>NUCLEOTIDE SEQUENCE [LARGE SCALE GENOMIC DNA]</scope>
    <source>
        <strain evidence="3">CCUG 49560</strain>
    </source>
</reference>